<protein>
    <recommendedName>
        <fullName evidence="7">TraD/TraG TraM recognition site domain-containing protein</fullName>
    </recommendedName>
</protein>
<evidence type="ECO:0000256" key="1">
    <source>
        <dbReference type="ARBA" id="ARBA00004651"/>
    </source>
</evidence>
<dbReference type="RefSeq" id="WP_040270528.1">
    <property type="nucleotide sequence ID" value="NZ_JAJNCM010000036.1"/>
</dbReference>
<evidence type="ECO:0000256" key="2">
    <source>
        <dbReference type="ARBA" id="ARBA00022475"/>
    </source>
</evidence>
<dbReference type="Gene3D" id="3.40.50.300">
    <property type="entry name" value="P-loop containing nucleotide triphosphate hydrolases"/>
    <property type="match status" value="1"/>
</dbReference>
<keyword evidence="2" id="KW-1003">Cell membrane</keyword>
<keyword evidence="5 6" id="KW-0472">Membrane</keyword>
<dbReference type="InterPro" id="IPR051539">
    <property type="entry name" value="T4SS-coupling_protein"/>
</dbReference>
<dbReference type="InterPro" id="IPR032689">
    <property type="entry name" value="TraG-D_C"/>
</dbReference>
<dbReference type="CDD" id="cd01127">
    <property type="entry name" value="TrwB_TraG_TraD_VirD4"/>
    <property type="match status" value="1"/>
</dbReference>
<accession>A0A098BGZ2</accession>
<evidence type="ECO:0000256" key="5">
    <source>
        <dbReference type="ARBA" id="ARBA00023136"/>
    </source>
</evidence>
<keyword evidence="4 6" id="KW-1133">Transmembrane helix</keyword>
<dbReference type="Proteomes" id="UP000042997">
    <property type="component" value="Unassembled WGS sequence"/>
</dbReference>
<evidence type="ECO:0000256" key="4">
    <source>
        <dbReference type="ARBA" id="ARBA00022989"/>
    </source>
</evidence>
<feature type="transmembrane region" description="Helical" evidence="6">
    <location>
        <begin position="12"/>
        <end position="33"/>
    </location>
</feature>
<dbReference type="SUPFAM" id="SSF52540">
    <property type="entry name" value="P-loop containing nucleoside triphosphate hydrolases"/>
    <property type="match status" value="1"/>
</dbReference>
<feature type="domain" description="TraD/TraG TraM recognition site" evidence="7">
    <location>
        <begin position="434"/>
        <end position="521"/>
    </location>
</feature>
<dbReference type="GO" id="GO:0005886">
    <property type="term" value="C:plasma membrane"/>
    <property type="evidence" value="ECO:0007669"/>
    <property type="project" value="UniProtKB-SubCell"/>
</dbReference>
<reference evidence="8 9" key="1">
    <citation type="journal article" date="2014" name="Genome Announc.">
        <title>Draft Genome Sequence of Propane- and Butane-Oxidizing Actinobacterium Rhodococcus ruber IEGM 231.</title>
        <authorList>
            <person name="Ivshina I.B."/>
            <person name="Kuyukina M.S."/>
            <person name="Krivoruchko A.V."/>
            <person name="Barbe V."/>
            <person name="Fischer C."/>
        </authorList>
    </citation>
    <scope>NUCLEOTIDE SEQUENCE [LARGE SCALE GENOMIC DNA]</scope>
</reference>
<name>A0A098BGZ2_9NOCA</name>
<dbReference type="PANTHER" id="PTHR37937">
    <property type="entry name" value="CONJUGATIVE TRANSFER: DNA TRANSPORT"/>
    <property type="match status" value="1"/>
</dbReference>
<proteinExistence type="predicted"/>
<evidence type="ECO:0000313" key="9">
    <source>
        <dbReference type="Proteomes" id="UP000042997"/>
    </source>
</evidence>
<dbReference type="AlphaFoldDB" id="A0A098BGZ2"/>
<dbReference type="OrthoDB" id="226701at2"/>
<dbReference type="InterPro" id="IPR027417">
    <property type="entry name" value="P-loop_NTPase"/>
</dbReference>
<dbReference type="Pfam" id="PF12696">
    <property type="entry name" value="TraG-D_C"/>
    <property type="match status" value="1"/>
</dbReference>
<feature type="transmembrane region" description="Helical" evidence="6">
    <location>
        <begin position="84"/>
        <end position="104"/>
    </location>
</feature>
<gene>
    <name evidence="8" type="ORF">RHRU231_30043</name>
</gene>
<keyword evidence="3 6" id="KW-0812">Transmembrane</keyword>
<dbReference type="PANTHER" id="PTHR37937:SF1">
    <property type="entry name" value="CONJUGATIVE TRANSFER: DNA TRANSPORT"/>
    <property type="match status" value="1"/>
</dbReference>
<organism evidence="8 9">
    <name type="scientific">Rhodococcus ruber</name>
    <dbReference type="NCBI Taxonomy" id="1830"/>
    <lineage>
        <taxon>Bacteria</taxon>
        <taxon>Bacillati</taxon>
        <taxon>Actinomycetota</taxon>
        <taxon>Actinomycetes</taxon>
        <taxon>Mycobacteriales</taxon>
        <taxon>Nocardiaceae</taxon>
        <taxon>Rhodococcus</taxon>
    </lineage>
</organism>
<comment type="subcellular location">
    <subcellularLocation>
        <location evidence="1">Cell membrane</location>
        <topology evidence="1">Multi-pass membrane protein</topology>
    </subcellularLocation>
</comment>
<sequence>MSERGQQRPSQPVIPVGTGPVVVVIVGVLWTVYAGGAVAGLVTGAGPVFPEGLHGTLSVLRALVLTPGDPTVGWPEDSRPGSAVAVWVCLIVAMLVYIAVVLVIDGKVSARQRAQRTRQEGFADRAELRQRGLDRKSAVKAAKTNRASLGDTPARKIDAHQVATRIGALYGEHGKDAEVFVQYRDGTLVEGPTGSGKSWRLAWQRIVESVGFVLATTTKPDLLWSTVGQRLASGPVEVFDPEAITRWPTPMRWSLLAGCDDPDTAIRRADALVQAVPLGDTKNGGYFSTNAAKYLRCCLYAAAVSGGDVTTFYRWAMQRQVPKVKEILDRDLPTWSVEYSQLGGSGSDSVDDVMSTVSTLLDPLASPKLMAAVNVTADESVNLAQLIRDGGTLYLISEGSYGSSAPIVTALAAEAYYLAKEISREYPEERIDPPVRFVLDEVNNVAPIPDLPDKVSDSAGRGISIWAFCHGQEQNIRRWGPSAGKMFTTNSPVRIILPGLGDVNELEQISRLTGEREEWWSPTQAPRQAKVMTAPEIRGMPADQALMIYRGAAPARVHLPLVWDIPHWKKRVLDSQEVYNWVCETGELPAWAWSCPSGEAVLG</sequence>
<evidence type="ECO:0000259" key="7">
    <source>
        <dbReference type="Pfam" id="PF12696"/>
    </source>
</evidence>
<evidence type="ECO:0000256" key="6">
    <source>
        <dbReference type="SAM" id="Phobius"/>
    </source>
</evidence>
<dbReference type="EMBL" id="CCSD01000039">
    <property type="protein sequence ID" value="CDZ87515.1"/>
    <property type="molecule type" value="Genomic_DNA"/>
</dbReference>
<evidence type="ECO:0000313" key="8">
    <source>
        <dbReference type="EMBL" id="CDZ87515.1"/>
    </source>
</evidence>
<evidence type="ECO:0000256" key="3">
    <source>
        <dbReference type="ARBA" id="ARBA00022692"/>
    </source>
</evidence>